<feature type="compositionally biased region" description="Polar residues" evidence="2">
    <location>
        <begin position="1100"/>
        <end position="1113"/>
    </location>
</feature>
<feature type="region of interest" description="Disordered" evidence="2">
    <location>
        <begin position="28"/>
        <end position="223"/>
    </location>
</feature>
<feature type="compositionally biased region" description="Basic and acidic residues" evidence="2">
    <location>
        <begin position="165"/>
        <end position="191"/>
    </location>
</feature>
<organism evidence="3 4">
    <name type="scientific">Phytophthora pseudosyringae</name>
    <dbReference type="NCBI Taxonomy" id="221518"/>
    <lineage>
        <taxon>Eukaryota</taxon>
        <taxon>Sar</taxon>
        <taxon>Stramenopiles</taxon>
        <taxon>Oomycota</taxon>
        <taxon>Peronosporomycetes</taxon>
        <taxon>Peronosporales</taxon>
        <taxon>Peronosporaceae</taxon>
        <taxon>Phytophthora</taxon>
    </lineage>
</organism>
<dbReference type="SMART" id="SM00015">
    <property type="entry name" value="IQ"/>
    <property type="match status" value="11"/>
</dbReference>
<feature type="compositionally biased region" description="Basic and acidic residues" evidence="2">
    <location>
        <begin position="67"/>
        <end position="85"/>
    </location>
</feature>
<feature type="compositionally biased region" description="Basic and acidic residues" evidence="2">
    <location>
        <begin position="131"/>
        <end position="155"/>
    </location>
</feature>
<feature type="compositionally biased region" description="Acidic residues" evidence="2">
    <location>
        <begin position="927"/>
        <end position="939"/>
    </location>
</feature>
<feature type="compositionally biased region" description="Polar residues" evidence="2">
    <location>
        <begin position="905"/>
        <end position="924"/>
    </location>
</feature>
<feature type="compositionally biased region" description="Basic and acidic residues" evidence="2">
    <location>
        <begin position="1026"/>
        <end position="1046"/>
    </location>
</feature>
<feature type="region of interest" description="Disordered" evidence="2">
    <location>
        <begin position="972"/>
        <end position="992"/>
    </location>
</feature>
<feature type="compositionally biased region" description="Basic and acidic residues" evidence="2">
    <location>
        <begin position="459"/>
        <end position="475"/>
    </location>
</feature>
<reference evidence="3" key="1">
    <citation type="submission" date="2021-02" db="EMBL/GenBank/DDBJ databases">
        <authorList>
            <person name="Palmer J.M."/>
        </authorList>
    </citation>
    <scope>NUCLEOTIDE SEQUENCE</scope>
    <source>
        <strain evidence="3">SCRP734</strain>
    </source>
</reference>
<dbReference type="Proteomes" id="UP000694044">
    <property type="component" value="Unassembled WGS sequence"/>
</dbReference>
<dbReference type="InterPro" id="IPR000048">
    <property type="entry name" value="IQ_motif_EF-hand-BS"/>
</dbReference>
<feature type="compositionally biased region" description="Basic and acidic residues" evidence="2">
    <location>
        <begin position="360"/>
        <end position="384"/>
    </location>
</feature>
<proteinExistence type="predicted"/>
<accession>A0A8T1VDR2</accession>
<feature type="coiled-coil region" evidence="1">
    <location>
        <begin position="700"/>
        <end position="727"/>
    </location>
</feature>
<dbReference type="PROSITE" id="PS50096">
    <property type="entry name" value="IQ"/>
    <property type="match status" value="7"/>
</dbReference>
<dbReference type="OrthoDB" id="126967at2759"/>
<dbReference type="PANTHER" id="PTHR10699">
    <property type="entry name" value="NEUROMODULIN"/>
    <property type="match status" value="1"/>
</dbReference>
<feature type="compositionally biased region" description="Polar residues" evidence="2">
    <location>
        <begin position="1047"/>
        <end position="1060"/>
    </location>
</feature>
<sequence length="1401" mass="156217">MNDEERKALAEARGRVANLRAMFNKGAVKDAEPPAWKRRAAPPPPIKLPTAAKPEDKGEADASDVLRIVRERRECDRKAEEEAKQSHAAVKSSETLVDAAMQERKLRDEQERRTAQEAREAMTKQSSYDLESDRAYKHAVKQKEYERSAELEAKESLSQFTSDGKTFEAEKREEQRRLEELERKKEQDTKTLHGTTTYSTEYDHSYTHHQKQRENSTKAEQDAQKALRNFAGGKTYFEEQLEEKKRLQELERQKEQHAKEATNNFSSPDFDHAYVHAKEVAQVEKEAEEKAKAALLKYDQHDVSHEYVMKNGIMVSKHAGGTGTPNAKRYPFTDPAARIKKPSPQALKALAKFQGQLAENRAREERKASDEASRKASWESARKMSIESVESMESARKQSLGEVDMDQITASVDDAKLDVRSAAQKFAEMDRKAAELAKQNKKPLTFNGVSYGHGGRAFRTKDQGRKEAQRKDEMATRIQSRVRGGMAREAYSEKLSAADRIAIRIQAEFRRRQAQKQLENLRQRLQREQACAVVIQKIVRGRSQRNRFQTGMAVKKAAAVLLQSLVRSRQAQAAYTKQIKAAHDIQDFVARMLAGRHARIEAASLRKEREAATVIQSVLRTKAAKSQAKARLDSIIRLQCAWRQSVARRTVSHVKAAAEVETLARQKLHQSMAVKIQSHWHGSVARSEVATLRGEAAEVDAAKAAEAARLEEQARQEEAESSMATKIQSHWRGSVARSEVATLRGEAIADVEAQLARIENLTAVRIQSRWRGVIGRSVVAARRTEVVRAHENLMAVRLQCQWRSVVASRKVKELRDQREASAEAQAELENAMALKIQCMWRISVAEHELATRRQAAHDAAVEAKNAVLIQTAWRGRLAREEAALRRSAKASQLEESGLEKPQIRRQPTLSELQLLSQTGRFSNLSSDSDDSDDDSEFEDAPSFVDARPTLEAPALTHSTEFELAGLVNSVPATDSVQVQSPPEDTTPRASTTSVTMGIEFSIPEDHSVISDDKSDASSDSFVDAMEDHKTIDHENSGVEENRHWVDENNNFDVDTAPSTEASAPVSVATPSSPLKEETLEEVDNERPSSSISDFDRPSSVRSGSFFQEPSFDSDTPRGSLASSPLSGVSRPRDESPADPFRSREDSYADSTRSRGDSYADSTRSRNDSYADVFRARDDSYGDVFRSRGDSYADVPSKSDFDEHNLSDEETGNGPKYFDTDSERGSSFISDSPVSGQNTDDVEKDDAHEEEQASRKKSGSRWRAASVLSALSSRRSSKPTSSPTSSLEDEEGKDLDQKKSRSSTLPSVAVSGLSSVAGLLNRKLSVPTSNTNTTKSFEDEIDESFVYSPQAQQAPKSKSRFGRFTAPTVSKPAFPSRFAWKSRTRRGTNDENGDEPAETHAA</sequence>
<feature type="compositionally biased region" description="Basic and acidic residues" evidence="2">
    <location>
        <begin position="101"/>
        <end position="122"/>
    </location>
</feature>
<feature type="compositionally biased region" description="Basic and acidic residues" evidence="2">
    <location>
        <begin position="1244"/>
        <end position="1253"/>
    </location>
</feature>
<feature type="region of interest" description="Disordered" evidence="2">
    <location>
        <begin position="1026"/>
        <end position="1172"/>
    </location>
</feature>
<feature type="region of interest" description="Disordered" evidence="2">
    <location>
        <begin position="319"/>
        <end position="339"/>
    </location>
</feature>
<evidence type="ECO:0000256" key="2">
    <source>
        <dbReference type="SAM" id="MobiDB-lite"/>
    </source>
</evidence>
<dbReference type="Pfam" id="PF00612">
    <property type="entry name" value="IQ"/>
    <property type="match status" value="2"/>
</dbReference>
<feature type="compositionally biased region" description="Polar residues" evidence="2">
    <location>
        <begin position="1346"/>
        <end position="1355"/>
    </location>
</feature>
<feature type="region of interest" description="Disordered" evidence="2">
    <location>
        <begin position="251"/>
        <end position="270"/>
    </location>
</feature>
<feature type="compositionally biased region" description="Basic and acidic residues" evidence="2">
    <location>
        <begin position="251"/>
        <end position="260"/>
    </location>
</feature>
<gene>
    <name evidence="3" type="ORF">PHYPSEUDO_010125</name>
</gene>
<feature type="compositionally biased region" description="Low complexity" evidence="2">
    <location>
        <begin position="1260"/>
        <end position="1285"/>
    </location>
</feature>
<feature type="region of interest" description="Disordered" evidence="2">
    <location>
        <begin position="445"/>
        <end position="481"/>
    </location>
</feature>
<feature type="region of interest" description="Disordered" evidence="2">
    <location>
        <begin position="888"/>
        <end position="946"/>
    </location>
</feature>
<feature type="region of interest" description="Disordered" evidence="2">
    <location>
        <begin position="1346"/>
        <end position="1401"/>
    </location>
</feature>
<dbReference type="EMBL" id="JAGDFM010000427">
    <property type="protein sequence ID" value="KAG7378400.1"/>
    <property type="molecule type" value="Genomic_DNA"/>
</dbReference>
<keyword evidence="1" id="KW-0175">Coiled coil</keyword>
<evidence type="ECO:0000256" key="1">
    <source>
        <dbReference type="SAM" id="Coils"/>
    </source>
</evidence>
<feature type="region of interest" description="Disordered" evidence="2">
    <location>
        <begin position="1184"/>
        <end position="1308"/>
    </location>
</feature>
<feature type="compositionally biased region" description="Basic and acidic residues" evidence="2">
    <location>
        <begin position="1130"/>
        <end position="1172"/>
    </location>
</feature>
<feature type="compositionally biased region" description="Polar residues" evidence="2">
    <location>
        <begin position="1224"/>
        <end position="1238"/>
    </location>
</feature>
<feature type="coiled-coil region" evidence="1">
    <location>
        <begin position="504"/>
        <end position="531"/>
    </location>
</feature>
<dbReference type="GO" id="GO:0005516">
    <property type="term" value="F:calmodulin binding"/>
    <property type="evidence" value="ECO:0007669"/>
    <property type="project" value="TreeGrafter"/>
</dbReference>
<evidence type="ECO:0000313" key="3">
    <source>
        <dbReference type="EMBL" id="KAG7378400.1"/>
    </source>
</evidence>
<evidence type="ECO:0000313" key="4">
    <source>
        <dbReference type="Proteomes" id="UP000694044"/>
    </source>
</evidence>
<protein>
    <submittedName>
        <fullName evidence="3">Uncharacterized protein</fullName>
    </submittedName>
</protein>
<name>A0A8T1VDR2_9STRA</name>
<feature type="compositionally biased region" description="Low complexity" evidence="2">
    <location>
        <begin position="1061"/>
        <end position="1073"/>
    </location>
</feature>
<feature type="region of interest" description="Disordered" evidence="2">
    <location>
        <begin position="352"/>
        <end position="384"/>
    </location>
</feature>
<feature type="compositionally biased region" description="Basic and acidic residues" evidence="2">
    <location>
        <begin position="1184"/>
        <end position="1206"/>
    </location>
</feature>
<feature type="compositionally biased region" description="Basic and acidic residues" evidence="2">
    <location>
        <begin position="201"/>
        <end position="223"/>
    </location>
</feature>
<keyword evidence="4" id="KW-1185">Reference proteome</keyword>
<dbReference type="PANTHER" id="PTHR10699:SF11">
    <property type="entry name" value="IGLOO, ISOFORM A"/>
    <property type="match status" value="1"/>
</dbReference>
<comment type="caution">
    <text evidence="3">The sequence shown here is derived from an EMBL/GenBank/DDBJ whole genome shotgun (WGS) entry which is preliminary data.</text>
</comment>